<dbReference type="EMBL" id="NFLB01000013">
    <property type="protein sequence ID" value="OUQ04200.1"/>
    <property type="molecule type" value="Genomic_DNA"/>
</dbReference>
<dbReference type="InterPro" id="IPR004995">
    <property type="entry name" value="Spore_Ger"/>
</dbReference>
<comment type="caution">
    <text evidence="4">The sequence shown here is derived from an EMBL/GenBank/DDBJ whole genome shotgun (WGS) entry which is preliminary data.</text>
</comment>
<feature type="transmembrane region" description="Helical" evidence="3">
    <location>
        <begin position="366"/>
        <end position="391"/>
    </location>
</feature>
<dbReference type="GO" id="GO:0009847">
    <property type="term" value="P:spore germination"/>
    <property type="evidence" value="ECO:0007669"/>
    <property type="project" value="InterPro"/>
</dbReference>
<dbReference type="PIRSF" id="PIRSF005690">
    <property type="entry name" value="GerBA"/>
    <property type="match status" value="1"/>
</dbReference>
<feature type="transmembrane region" description="Helical" evidence="3">
    <location>
        <begin position="255"/>
        <end position="277"/>
    </location>
</feature>
<dbReference type="PANTHER" id="PTHR22550">
    <property type="entry name" value="SPORE GERMINATION PROTEIN"/>
    <property type="match status" value="1"/>
</dbReference>
<keyword evidence="3" id="KW-0812">Transmembrane</keyword>
<name>A0A1Y4QGD7_9FIRM</name>
<dbReference type="Proteomes" id="UP000196258">
    <property type="component" value="Unassembled WGS sequence"/>
</dbReference>
<evidence type="ECO:0000313" key="5">
    <source>
        <dbReference type="Proteomes" id="UP000196258"/>
    </source>
</evidence>
<sequence length="427" mass="48256">MIMKNPSFDLNTRILDFDNEKVTINYFSSLCSGDMVAYLVEGITNHRGKTLKDCINNGDVKEEPDVNKAQYALLTGCAVVTYRNIQYVLDTRFYPSRSIEEPETEKSVRGSKDGFNESILTCVGLIRRRIRTIDLVMNKQTIGKDNPLDICICYLDNQVDKQILQHLLDRIKEIKNEDLVMSDRALEEMILDQGYNPFPLVRYSERPDVVSTHILHGHIAIICDTSSSVLMLPTTLFEILEHVEEHRQTPIIGTFIRLIRCSSVLLSIYLVPIWILLTNSGKLDLVFLGQVLLVELAIELLRIATIHTPTSLSNAMGMIAAVLLGQFAIDLGIFSEEILLLCAVGDVGGFATPNYELSLTNKYLKIFMIIFCGLLSWLGFIVFHIVLIGYLMSLKPLGMPYLYPLYPLDGKELLNFIIRKPKKKNGS</sequence>
<evidence type="ECO:0000313" key="4">
    <source>
        <dbReference type="EMBL" id="OUQ04200.1"/>
    </source>
</evidence>
<comment type="similarity">
    <text evidence="1">Belongs to the GerABKA family.</text>
</comment>
<proteinExistence type="inferred from homology"/>
<dbReference type="PANTHER" id="PTHR22550:SF9">
    <property type="entry name" value="STAGE V SPORULATION PROTEIN AF"/>
    <property type="match status" value="1"/>
</dbReference>
<reference evidence="5" key="1">
    <citation type="submission" date="2017-04" db="EMBL/GenBank/DDBJ databases">
        <title>Function of individual gut microbiota members based on whole genome sequencing of pure cultures obtained from chicken caecum.</title>
        <authorList>
            <person name="Medvecky M."/>
            <person name="Cejkova D."/>
            <person name="Polansky O."/>
            <person name="Karasova D."/>
            <person name="Kubasova T."/>
            <person name="Cizek A."/>
            <person name="Rychlik I."/>
        </authorList>
    </citation>
    <scope>NUCLEOTIDE SEQUENCE [LARGE SCALE GENOMIC DNA]</scope>
    <source>
        <strain evidence="5">An149</strain>
    </source>
</reference>
<protein>
    <submittedName>
        <fullName evidence="4">Spore germination protein</fullName>
    </submittedName>
</protein>
<evidence type="ECO:0000256" key="1">
    <source>
        <dbReference type="ARBA" id="ARBA00005278"/>
    </source>
</evidence>
<keyword evidence="2 3" id="KW-0472">Membrane</keyword>
<feature type="transmembrane region" description="Helical" evidence="3">
    <location>
        <begin position="315"/>
        <end position="334"/>
    </location>
</feature>
<organism evidence="4 5">
    <name type="scientific">Thomasclavelia spiroformis</name>
    <dbReference type="NCBI Taxonomy" id="29348"/>
    <lineage>
        <taxon>Bacteria</taxon>
        <taxon>Bacillati</taxon>
        <taxon>Bacillota</taxon>
        <taxon>Erysipelotrichia</taxon>
        <taxon>Erysipelotrichales</taxon>
        <taxon>Coprobacillaceae</taxon>
        <taxon>Thomasclavelia</taxon>
    </lineage>
</organism>
<dbReference type="InterPro" id="IPR050768">
    <property type="entry name" value="UPF0353/GerABKA_families"/>
</dbReference>
<dbReference type="GO" id="GO:0016020">
    <property type="term" value="C:membrane"/>
    <property type="evidence" value="ECO:0007669"/>
    <property type="project" value="InterPro"/>
</dbReference>
<feature type="transmembrane region" description="Helical" evidence="3">
    <location>
        <begin position="283"/>
        <end position="303"/>
    </location>
</feature>
<evidence type="ECO:0000256" key="2">
    <source>
        <dbReference type="ARBA" id="ARBA00023136"/>
    </source>
</evidence>
<keyword evidence="3" id="KW-1133">Transmembrane helix</keyword>
<dbReference type="Pfam" id="PF03323">
    <property type="entry name" value="GerA"/>
    <property type="match status" value="1"/>
</dbReference>
<accession>A0A1Y4QGD7</accession>
<gene>
    <name evidence="4" type="ORF">B5E91_10890</name>
</gene>
<dbReference type="AlphaFoldDB" id="A0A1Y4QGD7"/>
<evidence type="ECO:0000256" key="3">
    <source>
        <dbReference type="SAM" id="Phobius"/>
    </source>
</evidence>